<reference evidence="2 3" key="1">
    <citation type="journal article" date="2016" name="Nat. Commun.">
        <title>Thousands of microbial genomes shed light on interconnected biogeochemical processes in an aquifer system.</title>
        <authorList>
            <person name="Anantharaman K."/>
            <person name="Brown C.T."/>
            <person name="Hug L.A."/>
            <person name="Sharon I."/>
            <person name="Castelle C.J."/>
            <person name="Probst A.J."/>
            <person name="Thomas B.C."/>
            <person name="Singh A."/>
            <person name="Wilkins M.J."/>
            <person name="Karaoz U."/>
            <person name="Brodie E.L."/>
            <person name="Williams K.H."/>
            <person name="Hubbard S.S."/>
            <person name="Banfield J.F."/>
        </authorList>
    </citation>
    <scope>NUCLEOTIDE SEQUENCE [LARGE SCALE GENOMIC DNA]</scope>
</reference>
<accession>A0A1F5NSK7</accession>
<dbReference type="Proteomes" id="UP000177912">
    <property type="component" value="Unassembled WGS sequence"/>
</dbReference>
<dbReference type="PANTHER" id="PTHR43520">
    <property type="entry name" value="ATP7, ISOFORM B"/>
    <property type="match status" value="1"/>
</dbReference>
<dbReference type="GO" id="GO:0000166">
    <property type="term" value="F:nucleotide binding"/>
    <property type="evidence" value="ECO:0007669"/>
    <property type="project" value="InterPro"/>
</dbReference>
<proteinExistence type="predicted"/>
<dbReference type="GO" id="GO:0055070">
    <property type="term" value="P:copper ion homeostasis"/>
    <property type="evidence" value="ECO:0007669"/>
    <property type="project" value="TreeGrafter"/>
</dbReference>
<evidence type="ECO:0000256" key="1">
    <source>
        <dbReference type="ARBA" id="ARBA00022967"/>
    </source>
</evidence>
<name>A0A1F5NSK7_9BACT</name>
<dbReference type="InterPro" id="IPR036412">
    <property type="entry name" value="HAD-like_sf"/>
</dbReference>
<dbReference type="STRING" id="1817822.A2826_00430"/>
<dbReference type="GO" id="GO:0005507">
    <property type="term" value="F:copper ion binding"/>
    <property type="evidence" value="ECO:0007669"/>
    <property type="project" value="TreeGrafter"/>
</dbReference>
<dbReference type="Gene3D" id="3.40.50.1000">
    <property type="entry name" value="HAD superfamily/HAD-like"/>
    <property type="match status" value="1"/>
</dbReference>
<dbReference type="EMBL" id="MFEI01000021">
    <property type="protein sequence ID" value="OGE80665.1"/>
    <property type="molecule type" value="Genomic_DNA"/>
</dbReference>
<dbReference type="GO" id="GO:0043682">
    <property type="term" value="F:P-type divalent copper transporter activity"/>
    <property type="evidence" value="ECO:0007669"/>
    <property type="project" value="TreeGrafter"/>
</dbReference>
<dbReference type="GO" id="GO:0016020">
    <property type="term" value="C:membrane"/>
    <property type="evidence" value="ECO:0007669"/>
    <property type="project" value="TreeGrafter"/>
</dbReference>
<sequence length="283" mass="31302">MLQNTKQKLKSFFGKKSNFTDLENQNKLANLYYLVIARTGVATLGTPKVVKVIPSPFVPIREDFLLRVAGSIEQGATHPIAGAIVREAQAWGLDLSQPRNSIYIPGMGIEGYLGKQKIHVGNRALMEKKLVQIDALQQKSGEYLAAGNMVLFVAIDGNFVGLIILHDEHDEKIKKAVKALHSLGISVALMTADHRETALALADKLGIERVIGGISADEKPQEIAKLLREERYVAKLGKKHHHKPAFDAADLAVLHGEGREDEYDLKVESLEHLLEEIRKAKRL</sequence>
<dbReference type="PANTHER" id="PTHR43520:SF8">
    <property type="entry name" value="P-TYPE CU(+) TRANSPORTER"/>
    <property type="match status" value="1"/>
</dbReference>
<dbReference type="AlphaFoldDB" id="A0A1F5NSK7"/>
<keyword evidence="1" id="KW-1278">Translocase</keyword>
<dbReference type="InterPro" id="IPR023299">
    <property type="entry name" value="ATPase_P-typ_cyto_dom_N"/>
</dbReference>
<dbReference type="InterPro" id="IPR023214">
    <property type="entry name" value="HAD_sf"/>
</dbReference>
<dbReference type="Pfam" id="PF00702">
    <property type="entry name" value="Hydrolase"/>
    <property type="match status" value="1"/>
</dbReference>
<protein>
    <submittedName>
        <fullName evidence="2">Uncharacterized protein</fullName>
    </submittedName>
</protein>
<comment type="caution">
    <text evidence="2">The sequence shown here is derived from an EMBL/GenBank/DDBJ whole genome shotgun (WGS) entry which is preliminary data.</text>
</comment>
<dbReference type="SUPFAM" id="SSF56784">
    <property type="entry name" value="HAD-like"/>
    <property type="match status" value="1"/>
</dbReference>
<dbReference type="Gene3D" id="3.40.1110.10">
    <property type="entry name" value="Calcium-transporting ATPase, cytoplasmic domain N"/>
    <property type="match status" value="1"/>
</dbReference>
<gene>
    <name evidence="2" type="ORF">A2826_00430</name>
</gene>
<dbReference type="SUPFAM" id="SSF81660">
    <property type="entry name" value="Metal cation-transporting ATPase, ATP-binding domain N"/>
    <property type="match status" value="1"/>
</dbReference>
<evidence type="ECO:0000313" key="2">
    <source>
        <dbReference type="EMBL" id="OGE80665.1"/>
    </source>
</evidence>
<organism evidence="2 3">
    <name type="scientific">Candidatus Doudnabacteria bacterium RIFCSPHIGHO2_01_FULL_43_23</name>
    <dbReference type="NCBI Taxonomy" id="1817822"/>
    <lineage>
        <taxon>Bacteria</taxon>
        <taxon>Candidatus Doudnaibacteriota</taxon>
    </lineage>
</organism>
<evidence type="ECO:0000313" key="3">
    <source>
        <dbReference type="Proteomes" id="UP000177912"/>
    </source>
</evidence>